<dbReference type="InterPro" id="IPR002524">
    <property type="entry name" value="Cation_efflux"/>
</dbReference>
<dbReference type="InterPro" id="IPR036837">
    <property type="entry name" value="Cation_efflux_CTD_sf"/>
</dbReference>
<evidence type="ECO:0000256" key="1">
    <source>
        <dbReference type="ARBA" id="ARBA00004651"/>
    </source>
</evidence>
<dbReference type="NCBIfam" id="TIGR01297">
    <property type="entry name" value="CDF"/>
    <property type="match status" value="1"/>
</dbReference>
<sequence length="295" mass="31031">MSPTERTAWTSLGVGLSVLALKGAAWWLTGSTALFADMLETVVNVAAASAALAAVRYSALPADENHPYGHAKVEYFSAVLEGTLILVAASMILQEAYQAWWRPKVPEQPVIGLALSAAATVINGTWATILGRRGRRLGSPALVADSHYLMSDVVTSAGVIIGVGLVALTGLLWLDPLLAGLTAVMILFSGWRLLRESVGGLMDEAVGPDDLSTIRTLVSAEAAGAIEAHDLRTRRAGRITFVEFHLVVPGAMAVSEAHDICDRIETALKSALGNAVITIHVEPEGKAKHSGVLVL</sequence>
<keyword evidence="6 9" id="KW-1133">Transmembrane helix</keyword>
<dbReference type="SUPFAM" id="SSF160240">
    <property type="entry name" value="Cation efflux protein cytoplasmic domain-like"/>
    <property type="match status" value="1"/>
</dbReference>
<evidence type="ECO:0000259" key="10">
    <source>
        <dbReference type="Pfam" id="PF01545"/>
    </source>
</evidence>
<dbReference type="OrthoDB" id="9806522at2"/>
<evidence type="ECO:0000313" key="13">
    <source>
        <dbReference type="Proteomes" id="UP000184387"/>
    </source>
</evidence>
<evidence type="ECO:0000256" key="4">
    <source>
        <dbReference type="ARBA" id="ARBA00022475"/>
    </source>
</evidence>
<feature type="transmembrane region" description="Helical" evidence="9">
    <location>
        <begin position="7"/>
        <end position="28"/>
    </location>
</feature>
<name>A0A1M6ARB3_9PROT</name>
<dbReference type="InterPro" id="IPR058533">
    <property type="entry name" value="Cation_efflux_TM"/>
</dbReference>
<dbReference type="FunFam" id="3.30.70.1350:FF:000002">
    <property type="entry name" value="Ferrous-iron efflux pump FieF"/>
    <property type="match status" value="1"/>
</dbReference>
<evidence type="ECO:0000256" key="9">
    <source>
        <dbReference type="SAM" id="Phobius"/>
    </source>
</evidence>
<feature type="domain" description="Cation efflux protein transmembrane" evidence="10">
    <location>
        <begin position="11"/>
        <end position="202"/>
    </location>
</feature>
<dbReference type="AlphaFoldDB" id="A0A1M6ARB3"/>
<accession>A0A1M6ARB3</accession>
<evidence type="ECO:0000256" key="3">
    <source>
        <dbReference type="ARBA" id="ARBA00022448"/>
    </source>
</evidence>
<dbReference type="PANTHER" id="PTHR43840">
    <property type="entry name" value="MITOCHONDRIAL METAL TRANSPORTER 1-RELATED"/>
    <property type="match status" value="1"/>
</dbReference>
<dbReference type="Pfam" id="PF01545">
    <property type="entry name" value="Cation_efflux"/>
    <property type="match status" value="1"/>
</dbReference>
<dbReference type="GO" id="GO:0015093">
    <property type="term" value="F:ferrous iron transmembrane transporter activity"/>
    <property type="evidence" value="ECO:0007669"/>
    <property type="project" value="TreeGrafter"/>
</dbReference>
<dbReference type="GO" id="GO:0005886">
    <property type="term" value="C:plasma membrane"/>
    <property type="evidence" value="ECO:0007669"/>
    <property type="project" value="UniProtKB-SubCell"/>
</dbReference>
<dbReference type="Proteomes" id="UP000184387">
    <property type="component" value="Unassembled WGS sequence"/>
</dbReference>
<keyword evidence="13" id="KW-1185">Reference proteome</keyword>
<gene>
    <name evidence="12" type="ORF">SAMN02745194_00226</name>
</gene>
<dbReference type="RefSeq" id="WP_073130462.1">
    <property type="nucleotide sequence ID" value="NZ_FQZF01000002.1"/>
</dbReference>
<dbReference type="Gene3D" id="3.30.70.1350">
    <property type="entry name" value="Cation efflux protein, cytoplasmic domain"/>
    <property type="match status" value="1"/>
</dbReference>
<keyword evidence="7 9" id="KW-0472">Membrane</keyword>
<dbReference type="SUPFAM" id="SSF161111">
    <property type="entry name" value="Cation efflux protein transmembrane domain-like"/>
    <property type="match status" value="1"/>
</dbReference>
<evidence type="ECO:0000256" key="5">
    <source>
        <dbReference type="ARBA" id="ARBA00022692"/>
    </source>
</evidence>
<dbReference type="PANTHER" id="PTHR43840:SF15">
    <property type="entry name" value="MITOCHONDRIAL METAL TRANSPORTER 1-RELATED"/>
    <property type="match status" value="1"/>
</dbReference>
<feature type="transmembrane region" description="Helical" evidence="9">
    <location>
        <begin position="75"/>
        <end position="97"/>
    </location>
</feature>
<proteinExistence type="inferred from homology"/>
<evidence type="ECO:0000256" key="2">
    <source>
        <dbReference type="ARBA" id="ARBA00008114"/>
    </source>
</evidence>
<evidence type="ECO:0000313" key="12">
    <source>
        <dbReference type="EMBL" id="SHI39069.1"/>
    </source>
</evidence>
<dbReference type="EMBL" id="FQZF01000002">
    <property type="protein sequence ID" value="SHI39069.1"/>
    <property type="molecule type" value="Genomic_DNA"/>
</dbReference>
<dbReference type="Gene3D" id="1.20.1510.10">
    <property type="entry name" value="Cation efflux protein transmembrane domain"/>
    <property type="match status" value="1"/>
</dbReference>
<dbReference type="GO" id="GO:0006882">
    <property type="term" value="P:intracellular zinc ion homeostasis"/>
    <property type="evidence" value="ECO:0007669"/>
    <property type="project" value="TreeGrafter"/>
</dbReference>
<feature type="transmembrane region" description="Helical" evidence="9">
    <location>
        <begin position="177"/>
        <end position="194"/>
    </location>
</feature>
<dbReference type="GO" id="GO:0015086">
    <property type="term" value="F:cadmium ion transmembrane transporter activity"/>
    <property type="evidence" value="ECO:0007669"/>
    <property type="project" value="TreeGrafter"/>
</dbReference>
<evidence type="ECO:0000259" key="11">
    <source>
        <dbReference type="Pfam" id="PF16916"/>
    </source>
</evidence>
<feature type="transmembrane region" description="Helical" evidence="9">
    <location>
        <begin position="34"/>
        <end position="55"/>
    </location>
</feature>
<reference evidence="12 13" key="1">
    <citation type="submission" date="2016-11" db="EMBL/GenBank/DDBJ databases">
        <authorList>
            <person name="Jaros S."/>
            <person name="Januszkiewicz K."/>
            <person name="Wedrychowicz H."/>
        </authorList>
    </citation>
    <scope>NUCLEOTIDE SEQUENCE [LARGE SCALE GENOMIC DNA]</scope>
    <source>
        <strain evidence="12 13">DSM 14916</strain>
    </source>
</reference>
<feature type="domain" description="Cation efflux protein cytoplasmic" evidence="11">
    <location>
        <begin position="208"/>
        <end position="284"/>
    </location>
</feature>
<dbReference type="InterPro" id="IPR027470">
    <property type="entry name" value="Cation_efflux_CTD"/>
</dbReference>
<protein>
    <recommendedName>
        <fullName evidence="8">Protein p34</fullName>
    </recommendedName>
</protein>
<keyword evidence="3" id="KW-0813">Transport</keyword>
<evidence type="ECO:0000256" key="6">
    <source>
        <dbReference type="ARBA" id="ARBA00022989"/>
    </source>
</evidence>
<dbReference type="Pfam" id="PF16916">
    <property type="entry name" value="ZT_dimer"/>
    <property type="match status" value="1"/>
</dbReference>
<comment type="subcellular location">
    <subcellularLocation>
        <location evidence="1">Cell membrane</location>
        <topology evidence="1">Multi-pass membrane protein</topology>
    </subcellularLocation>
</comment>
<keyword evidence="4" id="KW-1003">Cell membrane</keyword>
<evidence type="ECO:0000256" key="8">
    <source>
        <dbReference type="ARBA" id="ARBA00068882"/>
    </source>
</evidence>
<dbReference type="InterPro" id="IPR050291">
    <property type="entry name" value="CDF_Transporter"/>
</dbReference>
<feature type="transmembrane region" description="Helical" evidence="9">
    <location>
        <begin position="149"/>
        <end position="171"/>
    </location>
</feature>
<feature type="transmembrane region" description="Helical" evidence="9">
    <location>
        <begin position="109"/>
        <end position="129"/>
    </location>
</feature>
<comment type="similarity">
    <text evidence="2">Belongs to the cation diffusion facilitator (CDF) transporter (TC 2.A.4) family.</text>
</comment>
<keyword evidence="5 9" id="KW-0812">Transmembrane</keyword>
<dbReference type="STRING" id="198092.SAMN02745194_00226"/>
<organism evidence="12 13">
    <name type="scientific">Muricoccus roseus</name>
    <dbReference type="NCBI Taxonomy" id="198092"/>
    <lineage>
        <taxon>Bacteria</taxon>
        <taxon>Pseudomonadati</taxon>
        <taxon>Pseudomonadota</taxon>
        <taxon>Alphaproteobacteria</taxon>
        <taxon>Acetobacterales</taxon>
        <taxon>Roseomonadaceae</taxon>
        <taxon>Muricoccus</taxon>
    </lineage>
</organism>
<evidence type="ECO:0000256" key="7">
    <source>
        <dbReference type="ARBA" id="ARBA00023136"/>
    </source>
</evidence>
<dbReference type="GO" id="GO:0015341">
    <property type="term" value="F:zinc efflux antiporter activity"/>
    <property type="evidence" value="ECO:0007669"/>
    <property type="project" value="TreeGrafter"/>
</dbReference>
<dbReference type="InterPro" id="IPR027469">
    <property type="entry name" value="Cation_efflux_TMD_sf"/>
</dbReference>